<gene>
    <name evidence="3" type="ORF">EV681_0733</name>
</gene>
<dbReference type="PANTHER" id="PTHR42928">
    <property type="entry name" value="TRICARBOXYLATE-BINDING PROTEIN"/>
    <property type="match status" value="1"/>
</dbReference>
<sequence length="321" mass="34476">MKRLTGCLVLAALTMNTVALAADYPTKPITLVVPYTAGGPTDQMARSLAQGLAEQLKTPVVVDNKPGAHTSIGTGYVANAAADGYTLLMASNGSMILNPLLYKKTPYKLTDFRVFAIATEAPLVVVVNPKLKVHNIQELISYSKSVPKGLNYSSVGQGSPLHLATEILNEEAKMNMTHVPYNGTAQALTAVAAGDVDLMSDVVSTSMPLISANKVRPIAVTTSQRLKVLADVPTVAESGFPGFHVATWFGLAVQKDVPAAVTEKLHKAAYQVITSDSFRKRFEALGLIVQENQNQQQVDQFVQTDLASWKRIVDLKQLSLD</sequence>
<dbReference type="RefSeq" id="WP_242612124.1">
    <property type="nucleotide sequence ID" value="NZ_SHKO01000001.1"/>
</dbReference>
<dbReference type="Proteomes" id="UP000293398">
    <property type="component" value="Unassembled WGS sequence"/>
</dbReference>
<dbReference type="CDD" id="cd07012">
    <property type="entry name" value="PBP2_Bug_TTT"/>
    <property type="match status" value="1"/>
</dbReference>
<proteinExistence type="inferred from homology"/>
<reference evidence="3 4" key="1">
    <citation type="submission" date="2019-02" db="EMBL/GenBank/DDBJ databases">
        <title>Genomic Encyclopedia of Type Strains, Phase IV (KMG-IV): sequencing the most valuable type-strain genomes for metagenomic binning, comparative biology and taxonomic classification.</title>
        <authorList>
            <person name="Goeker M."/>
        </authorList>
    </citation>
    <scope>NUCLEOTIDE SEQUENCE [LARGE SCALE GENOMIC DNA]</scope>
    <source>
        <strain evidence="3 4">DSM 23814</strain>
    </source>
</reference>
<dbReference type="Gene3D" id="3.40.190.10">
    <property type="entry name" value="Periplasmic binding protein-like II"/>
    <property type="match status" value="1"/>
</dbReference>
<accession>A0A4Q7VRA9</accession>
<dbReference type="SUPFAM" id="SSF53850">
    <property type="entry name" value="Periplasmic binding protein-like II"/>
    <property type="match status" value="1"/>
</dbReference>
<dbReference type="PANTHER" id="PTHR42928:SF5">
    <property type="entry name" value="BLR1237 PROTEIN"/>
    <property type="match status" value="1"/>
</dbReference>
<evidence type="ECO:0000313" key="4">
    <source>
        <dbReference type="Proteomes" id="UP000293398"/>
    </source>
</evidence>
<dbReference type="Gene3D" id="3.40.190.150">
    <property type="entry name" value="Bordetella uptake gene, domain 1"/>
    <property type="match status" value="1"/>
</dbReference>
<comment type="caution">
    <text evidence="3">The sequence shown here is derived from an EMBL/GenBank/DDBJ whole genome shotgun (WGS) entry which is preliminary data.</text>
</comment>
<dbReference type="AlphaFoldDB" id="A0A4Q7VRA9"/>
<evidence type="ECO:0000256" key="1">
    <source>
        <dbReference type="ARBA" id="ARBA00006987"/>
    </source>
</evidence>
<dbReference type="InterPro" id="IPR005064">
    <property type="entry name" value="BUG"/>
</dbReference>
<protein>
    <submittedName>
        <fullName evidence="3">Tripartite-type tricarboxylate transporter receptor subunit TctC</fullName>
    </submittedName>
</protein>
<keyword evidence="2" id="KW-0732">Signal</keyword>
<feature type="chain" id="PRO_5020305711" evidence="2">
    <location>
        <begin position="22"/>
        <end position="321"/>
    </location>
</feature>
<name>A0A4Q7VRA9_9BURK</name>
<feature type="signal peptide" evidence="2">
    <location>
        <begin position="1"/>
        <end position="21"/>
    </location>
</feature>
<evidence type="ECO:0000256" key="2">
    <source>
        <dbReference type="SAM" id="SignalP"/>
    </source>
</evidence>
<dbReference type="PIRSF" id="PIRSF017082">
    <property type="entry name" value="YflP"/>
    <property type="match status" value="1"/>
</dbReference>
<dbReference type="Pfam" id="PF03401">
    <property type="entry name" value="TctC"/>
    <property type="match status" value="1"/>
</dbReference>
<organism evidence="3 4">
    <name type="scientific">Advenella incenata</name>
    <dbReference type="NCBI Taxonomy" id="267800"/>
    <lineage>
        <taxon>Bacteria</taxon>
        <taxon>Pseudomonadati</taxon>
        <taxon>Pseudomonadota</taxon>
        <taxon>Betaproteobacteria</taxon>
        <taxon>Burkholderiales</taxon>
        <taxon>Alcaligenaceae</taxon>
    </lineage>
</organism>
<comment type="similarity">
    <text evidence="1">Belongs to the UPF0065 (bug) family.</text>
</comment>
<evidence type="ECO:0000313" key="3">
    <source>
        <dbReference type="EMBL" id="RZT98952.1"/>
    </source>
</evidence>
<dbReference type="EMBL" id="SHKO01000001">
    <property type="protein sequence ID" value="RZT98952.1"/>
    <property type="molecule type" value="Genomic_DNA"/>
</dbReference>
<dbReference type="InterPro" id="IPR042100">
    <property type="entry name" value="Bug_dom1"/>
</dbReference>
<keyword evidence="4" id="KW-1185">Reference proteome</keyword>
<keyword evidence="3" id="KW-0675">Receptor</keyword>